<dbReference type="Gene3D" id="3.40.50.1820">
    <property type="entry name" value="alpha/beta hydrolase"/>
    <property type="match status" value="1"/>
</dbReference>
<reference evidence="2 3" key="1">
    <citation type="submission" date="2022-01" db="EMBL/GenBank/DDBJ databases">
        <title>Labilibaculum sp. nov, a marine bacterium isolated from Antarctica.</title>
        <authorList>
            <person name="Dai W."/>
        </authorList>
    </citation>
    <scope>NUCLEOTIDE SEQUENCE [LARGE SCALE GENOMIC DNA]</scope>
    <source>
        <strain evidence="2 3">DW002</strain>
    </source>
</reference>
<dbReference type="Pfam" id="PF00561">
    <property type="entry name" value="Abhydrolase_1"/>
    <property type="match status" value="1"/>
</dbReference>
<gene>
    <name evidence="2" type="ORF">L3049_16540</name>
</gene>
<dbReference type="InterPro" id="IPR000073">
    <property type="entry name" value="AB_hydrolase_1"/>
</dbReference>
<dbReference type="PROSITE" id="PS51257">
    <property type="entry name" value="PROKAR_LIPOPROTEIN"/>
    <property type="match status" value="1"/>
</dbReference>
<dbReference type="GO" id="GO:0016787">
    <property type="term" value="F:hydrolase activity"/>
    <property type="evidence" value="ECO:0007669"/>
    <property type="project" value="UniProtKB-KW"/>
</dbReference>
<protein>
    <submittedName>
        <fullName evidence="2">Alpha/beta hydrolase</fullName>
    </submittedName>
</protein>
<feature type="domain" description="AB hydrolase-1" evidence="1">
    <location>
        <begin position="50"/>
        <end position="147"/>
    </location>
</feature>
<dbReference type="InterPro" id="IPR029058">
    <property type="entry name" value="AB_hydrolase_fold"/>
</dbReference>
<evidence type="ECO:0000313" key="2">
    <source>
        <dbReference type="EMBL" id="MDE5419601.1"/>
    </source>
</evidence>
<dbReference type="InterPro" id="IPR050266">
    <property type="entry name" value="AB_hydrolase_sf"/>
</dbReference>
<dbReference type="RefSeq" id="WP_275110932.1">
    <property type="nucleotide sequence ID" value="NZ_JAKJSC010000005.1"/>
</dbReference>
<dbReference type="EMBL" id="JAKJSC010000005">
    <property type="protein sequence ID" value="MDE5419601.1"/>
    <property type="molecule type" value="Genomic_DNA"/>
</dbReference>
<dbReference type="PANTHER" id="PTHR43798">
    <property type="entry name" value="MONOACYLGLYCEROL LIPASE"/>
    <property type="match status" value="1"/>
</dbReference>
<organism evidence="2 3">
    <name type="scientific">Paralabilibaculum antarcticum</name>
    <dbReference type="NCBI Taxonomy" id="2912572"/>
    <lineage>
        <taxon>Bacteria</taxon>
        <taxon>Pseudomonadati</taxon>
        <taxon>Bacteroidota</taxon>
        <taxon>Bacteroidia</taxon>
        <taxon>Marinilabiliales</taxon>
        <taxon>Marinifilaceae</taxon>
        <taxon>Paralabilibaculum</taxon>
    </lineage>
</organism>
<comment type="caution">
    <text evidence="2">The sequence shown here is derived from an EMBL/GenBank/DDBJ whole genome shotgun (WGS) entry which is preliminary data.</text>
</comment>
<keyword evidence="2" id="KW-0378">Hydrolase</keyword>
<sequence length="292" mass="34242">MNKLLAIFFILIFIISCDKNERTLDSVPSNYISVDDLRVHFKEYGQGDKTLIFVHGWGCDLNTWKYQFDYFKDKYHLVFIDLPGHGKSDKPKINYTIDYFAQSVKYVMDDLGIKSPILIGHSMGFPVCQQVIRKLNDNTASICNVDGVYFKFPQDSIENVKYKNELSAFAKMFKGINYEKNARQFISGFITDKTPEYAKEYILSTMTSNPEYVGCSSMNDMIDEKYWKEDVIYNQALAIYAKTFELPVDNKSYLESLFHNLTYHEIRDVNHFLMMEKPIEFNNLLERFIEQK</sequence>
<dbReference type="SUPFAM" id="SSF53474">
    <property type="entry name" value="alpha/beta-Hydrolases"/>
    <property type="match status" value="1"/>
</dbReference>
<keyword evidence="3" id="KW-1185">Reference proteome</keyword>
<name>A0ABT5VW01_9BACT</name>
<evidence type="ECO:0000313" key="3">
    <source>
        <dbReference type="Proteomes" id="UP001528920"/>
    </source>
</evidence>
<accession>A0ABT5VW01</accession>
<proteinExistence type="predicted"/>
<evidence type="ECO:0000259" key="1">
    <source>
        <dbReference type="Pfam" id="PF00561"/>
    </source>
</evidence>
<dbReference type="Proteomes" id="UP001528920">
    <property type="component" value="Unassembled WGS sequence"/>
</dbReference>